<dbReference type="Pfam" id="PF01435">
    <property type="entry name" value="Peptidase_M48"/>
    <property type="match status" value="1"/>
</dbReference>
<reference evidence="8" key="1">
    <citation type="submission" date="2023-08" db="EMBL/GenBank/DDBJ databases">
        <title>Comparative genomics and taxonomic characterization of three novel marine species of genus Marivirga.</title>
        <authorList>
            <person name="Muhammad N."/>
            <person name="Kim S.-G."/>
        </authorList>
    </citation>
    <scope>NUCLEOTIDE SEQUENCE</scope>
    <source>
        <strain evidence="8">BKB1-2</strain>
    </source>
</reference>
<organism evidence="8">
    <name type="scientific">Marivirga arenosa</name>
    <dbReference type="NCBI Taxonomy" id="3059076"/>
    <lineage>
        <taxon>Bacteria</taxon>
        <taxon>Pseudomonadati</taxon>
        <taxon>Bacteroidota</taxon>
        <taxon>Cytophagia</taxon>
        <taxon>Cytophagales</taxon>
        <taxon>Marivirgaceae</taxon>
        <taxon>Marivirga</taxon>
    </lineage>
</organism>
<keyword evidence="6 8" id="KW-0482">Metalloprotease</keyword>
<evidence type="ECO:0000256" key="6">
    <source>
        <dbReference type="ARBA" id="ARBA00023049"/>
    </source>
</evidence>
<dbReference type="GO" id="GO:0046872">
    <property type="term" value="F:metal ion binding"/>
    <property type="evidence" value="ECO:0007669"/>
    <property type="project" value="UniProtKB-KW"/>
</dbReference>
<evidence type="ECO:0000256" key="1">
    <source>
        <dbReference type="ARBA" id="ARBA00001947"/>
    </source>
</evidence>
<dbReference type="AlphaFoldDB" id="A0AA51ZX76"/>
<dbReference type="GO" id="GO:0051603">
    <property type="term" value="P:proteolysis involved in protein catabolic process"/>
    <property type="evidence" value="ECO:0007669"/>
    <property type="project" value="TreeGrafter"/>
</dbReference>
<keyword evidence="3" id="KW-0479">Metal-binding</keyword>
<evidence type="ECO:0000256" key="4">
    <source>
        <dbReference type="ARBA" id="ARBA00022801"/>
    </source>
</evidence>
<dbReference type="GO" id="GO:0016020">
    <property type="term" value="C:membrane"/>
    <property type="evidence" value="ECO:0007669"/>
    <property type="project" value="TreeGrafter"/>
</dbReference>
<evidence type="ECO:0000256" key="3">
    <source>
        <dbReference type="ARBA" id="ARBA00022723"/>
    </source>
</evidence>
<sequence>MRSLLIYVFIIIANLYLAQGQDLRYLHFSDSIISQINNQHSERLNNYKLQNGDISLYEKIYERRKENLEKAFSDSLFVYDKLIYEGIDHCLQKISTSNEAIQEENYTILVSNSPIANAYSIGGGTIILNLGILRKIRTQGELAFIIAHEIGHDYKQDVDISAYRNLERLDSEEFEDAIDRIDKEKYNRRAQLETFFKRLYLTEMKFSRQQEIRADSLALKFILNANYDYRYSISTLNLLDSIDFYTFPAIDYSNTLGFEDYPFKEKWIIDKSDLFSMAAESPDEDTKALKSHPDVEERIARLKLITEVKADTTTEFFNPRKLPALKSGVDLDLAFIDSWEAQNNYGRALFFSLKQLEAQADNKQLLRRISKLFDKIYEAQNSHELSRYVESPGPYQEATYKEFITFLSRIRLSELEMLIYHFHLKNSGLLGQDEDFLDTLNKYKLKIR</sequence>
<evidence type="ECO:0000313" key="8">
    <source>
        <dbReference type="EMBL" id="WNB18450.1"/>
    </source>
</evidence>
<dbReference type="PANTHER" id="PTHR22726">
    <property type="entry name" value="METALLOENDOPEPTIDASE OMA1"/>
    <property type="match status" value="1"/>
</dbReference>
<gene>
    <name evidence="8" type="ORF">QYS47_30230</name>
</gene>
<dbReference type="EC" id="3.4.24.-" evidence="8"/>
<evidence type="ECO:0000259" key="7">
    <source>
        <dbReference type="Pfam" id="PF01435"/>
    </source>
</evidence>
<dbReference type="Gene3D" id="3.30.2010.10">
    <property type="entry name" value="Metalloproteases ('zincins'), catalytic domain"/>
    <property type="match status" value="1"/>
</dbReference>
<keyword evidence="2" id="KW-0645">Protease</keyword>
<dbReference type="InterPro" id="IPR001915">
    <property type="entry name" value="Peptidase_M48"/>
</dbReference>
<accession>A0AA51ZX76</accession>
<dbReference type="PANTHER" id="PTHR22726:SF1">
    <property type="entry name" value="METALLOENDOPEPTIDASE OMA1, MITOCHONDRIAL"/>
    <property type="match status" value="1"/>
</dbReference>
<dbReference type="EMBL" id="CP129968">
    <property type="protein sequence ID" value="WNB18450.1"/>
    <property type="molecule type" value="Genomic_DNA"/>
</dbReference>
<name>A0AA51ZX76_9BACT</name>
<dbReference type="Proteomes" id="UP001232019">
    <property type="component" value="Chromosome"/>
</dbReference>
<evidence type="ECO:0000256" key="2">
    <source>
        <dbReference type="ARBA" id="ARBA00022670"/>
    </source>
</evidence>
<protein>
    <submittedName>
        <fullName evidence="8">M48 family metalloprotease</fullName>
        <ecNumber evidence="8">3.4.24.-</ecNumber>
    </submittedName>
</protein>
<evidence type="ECO:0000256" key="5">
    <source>
        <dbReference type="ARBA" id="ARBA00022833"/>
    </source>
</evidence>
<dbReference type="InterPro" id="IPR051156">
    <property type="entry name" value="Mito/Outer_Membr_Metalloprot"/>
</dbReference>
<dbReference type="KEGG" id="marp:QYS47_30230"/>
<feature type="domain" description="Peptidase M48" evidence="7">
    <location>
        <begin position="99"/>
        <end position="303"/>
    </location>
</feature>
<proteinExistence type="predicted"/>
<dbReference type="GO" id="GO:0004222">
    <property type="term" value="F:metalloendopeptidase activity"/>
    <property type="evidence" value="ECO:0007669"/>
    <property type="project" value="InterPro"/>
</dbReference>
<keyword evidence="4 8" id="KW-0378">Hydrolase</keyword>
<dbReference type="RefSeq" id="WP_322347963.1">
    <property type="nucleotide sequence ID" value="NZ_CP129968.2"/>
</dbReference>
<keyword evidence="5" id="KW-0862">Zinc</keyword>
<comment type="cofactor">
    <cofactor evidence="1">
        <name>Zn(2+)</name>
        <dbReference type="ChEBI" id="CHEBI:29105"/>
    </cofactor>
</comment>